<gene>
    <name evidence="2" type="ORF">GCM10010981_18190</name>
</gene>
<sequence>MNKSMALLCMLSVMPFTAVMAKGPATADEKVSAVGASAATPPWEMAALYPRIGKWNVITRTLPGKSSPKGGLDHGVMIMKKGPGGFSIVQDYWSHGSSGDIIGQSFAWWDSSAKAYRSVWCDNTQGCIEFTTTIAGNSWETELDSEANGEKVRTVIHASMSADHNAIHEEAKSSYDGGPYQTETVSDYKRVAAQDSASAPNH</sequence>
<evidence type="ECO:0000256" key="1">
    <source>
        <dbReference type="SAM" id="SignalP"/>
    </source>
</evidence>
<dbReference type="RefSeq" id="WP_188793891.1">
    <property type="nucleotide sequence ID" value="NZ_BMJA01000001.1"/>
</dbReference>
<evidence type="ECO:0008006" key="4">
    <source>
        <dbReference type="Google" id="ProtNLM"/>
    </source>
</evidence>
<keyword evidence="1" id="KW-0732">Signal</keyword>
<evidence type="ECO:0000313" key="2">
    <source>
        <dbReference type="EMBL" id="GGA29598.1"/>
    </source>
</evidence>
<protein>
    <recommendedName>
        <fullName evidence="4">DUF1579 domain-containing protein</fullName>
    </recommendedName>
</protein>
<comment type="caution">
    <text evidence="2">The sequence shown here is derived from an EMBL/GenBank/DDBJ whole genome shotgun (WGS) entry which is preliminary data.</text>
</comment>
<feature type="signal peptide" evidence="1">
    <location>
        <begin position="1"/>
        <end position="21"/>
    </location>
</feature>
<dbReference type="EMBL" id="BMJA01000001">
    <property type="protein sequence ID" value="GGA29598.1"/>
    <property type="molecule type" value="Genomic_DNA"/>
</dbReference>
<organism evidence="2 3">
    <name type="scientific">Dyella nitratireducens</name>
    <dbReference type="NCBI Taxonomy" id="1849580"/>
    <lineage>
        <taxon>Bacteria</taxon>
        <taxon>Pseudomonadati</taxon>
        <taxon>Pseudomonadota</taxon>
        <taxon>Gammaproteobacteria</taxon>
        <taxon>Lysobacterales</taxon>
        <taxon>Rhodanobacteraceae</taxon>
        <taxon>Dyella</taxon>
    </lineage>
</organism>
<accession>A0ABQ1FSQ5</accession>
<proteinExistence type="predicted"/>
<evidence type="ECO:0000313" key="3">
    <source>
        <dbReference type="Proteomes" id="UP000620046"/>
    </source>
</evidence>
<keyword evidence="3" id="KW-1185">Reference proteome</keyword>
<feature type="chain" id="PRO_5045983180" description="DUF1579 domain-containing protein" evidence="1">
    <location>
        <begin position="22"/>
        <end position="202"/>
    </location>
</feature>
<dbReference type="Proteomes" id="UP000620046">
    <property type="component" value="Unassembled WGS sequence"/>
</dbReference>
<reference evidence="3" key="1">
    <citation type="journal article" date="2019" name="Int. J. Syst. Evol. Microbiol.">
        <title>The Global Catalogue of Microorganisms (GCM) 10K type strain sequencing project: providing services to taxonomists for standard genome sequencing and annotation.</title>
        <authorList>
            <consortium name="The Broad Institute Genomics Platform"/>
            <consortium name="The Broad Institute Genome Sequencing Center for Infectious Disease"/>
            <person name="Wu L."/>
            <person name="Ma J."/>
        </authorList>
    </citation>
    <scope>NUCLEOTIDE SEQUENCE [LARGE SCALE GENOMIC DNA]</scope>
    <source>
        <strain evidence="3">CGMCC 1.15439</strain>
    </source>
</reference>
<name>A0ABQ1FSQ5_9GAMM</name>